<gene>
    <name evidence="3" type="ORF">LAWI1_G001881</name>
</gene>
<feature type="region of interest" description="Disordered" evidence="2">
    <location>
        <begin position="170"/>
        <end position="194"/>
    </location>
</feature>
<keyword evidence="1" id="KW-0175">Coiled coil</keyword>
<comment type="caution">
    <text evidence="3">The sequence shown here is derived from an EMBL/GenBank/DDBJ whole genome shotgun (WGS) entry which is preliminary data.</text>
</comment>
<proteinExistence type="predicted"/>
<feature type="compositionally biased region" description="Polar residues" evidence="2">
    <location>
        <begin position="177"/>
        <end position="194"/>
    </location>
</feature>
<dbReference type="EMBL" id="QGML01000070">
    <property type="protein sequence ID" value="TVY93862.1"/>
    <property type="molecule type" value="Genomic_DNA"/>
</dbReference>
<keyword evidence="4" id="KW-1185">Reference proteome</keyword>
<accession>A0A559MLM7</accession>
<evidence type="ECO:0000313" key="3">
    <source>
        <dbReference type="EMBL" id="TVY93862.1"/>
    </source>
</evidence>
<evidence type="ECO:0000256" key="2">
    <source>
        <dbReference type="SAM" id="MobiDB-lite"/>
    </source>
</evidence>
<dbReference type="AlphaFoldDB" id="A0A559MLM7"/>
<evidence type="ECO:0000256" key="1">
    <source>
        <dbReference type="SAM" id="Coils"/>
    </source>
</evidence>
<sequence>MSYQHLQAGADGQGEQVRRSFVWPWAKVNKKYENEWGVSQLGDPPGLDYYNYIPGSHHNAQDGPCIELIDGRQSPKSTSYTNERLPVGTVQEANDVVTGLYEATSKHPPENQTLPRVILRESYNALPDLGLHSSISSPPQCLSTKPSSAELSSEIEESQTPIRMEVSETPLRGYGQDSGTHPGLQNQDTRAPHSSRTAWQQIQRLRIDNWSLRSQIHEIRARLREKQINKSVAEDLLFKCFRSQEVLASSRMPNLLVEGEKTIAELMEDCQNARDEYGPLEDDCTTLEDQLSGQELRLARIEEDFYNRPKVTSISNYDDSVNPAFRSVSPESKGSFDALDDIDTHPLASKFLSRLGDLDLLRERHGDLVEDREALEKERESRKQFQISLHADDQKWLDNATRSEEELLDEIHIVESDVAALRKQCLGMGLVDHNDELTNFESQEKLSFNGEEDVDSQDRISEYVKYPLLLPHPGVKHEVLAEYDPMPDERSDNTTNRINDWLLQQLRSSALEVRLLASTYEDKGGEINERWQFSVLSSWYKDGTIAASRKFRLYSSSSTTHVTRHSNVSELYHF</sequence>
<name>A0A559MLM7_9HELO</name>
<organism evidence="3 4">
    <name type="scientific">Lachnellula willkommii</name>
    <dbReference type="NCBI Taxonomy" id="215461"/>
    <lineage>
        <taxon>Eukaryota</taxon>
        <taxon>Fungi</taxon>
        <taxon>Dikarya</taxon>
        <taxon>Ascomycota</taxon>
        <taxon>Pezizomycotina</taxon>
        <taxon>Leotiomycetes</taxon>
        <taxon>Helotiales</taxon>
        <taxon>Lachnaceae</taxon>
        <taxon>Lachnellula</taxon>
    </lineage>
</organism>
<evidence type="ECO:0000313" key="4">
    <source>
        <dbReference type="Proteomes" id="UP000315522"/>
    </source>
</evidence>
<dbReference type="Proteomes" id="UP000315522">
    <property type="component" value="Unassembled WGS sequence"/>
</dbReference>
<reference evidence="3 4" key="1">
    <citation type="submission" date="2018-05" db="EMBL/GenBank/DDBJ databases">
        <title>Genome sequencing and assembly of the regulated plant pathogen Lachnellula willkommii and related sister species for the development of diagnostic species identification markers.</title>
        <authorList>
            <person name="Giroux E."/>
            <person name="Bilodeau G."/>
        </authorList>
    </citation>
    <scope>NUCLEOTIDE SEQUENCE [LARGE SCALE GENOMIC DNA]</scope>
    <source>
        <strain evidence="3 4">CBS 172.35</strain>
    </source>
</reference>
<protein>
    <submittedName>
        <fullName evidence="3">Uncharacterized protein</fullName>
    </submittedName>
</protein>
<feature type="coiled-coil region" evidence="1">
    <location>
        <begin position="256"/>
        <end position="304"/>
    </location>
</feature>